<sequence length="259" mass="30756">MKNYLFILILFPLLLQAQEARTSASVKDSTKVKANLSLTGFWQSGNVETLIFRAKSDLEFKTWKKAVFKTQNSYVYQEFGKAKADEDILSLNFLYFNPERRIYPQLLGFVSTNFRREINLRYLLGAGATYQVIQGEERWLKMSLTAEYEHTDYKRKDFNRDEFDGNSAINTFRGTVWLNGRYPIFKKKMILTHESFFQPSLSQKRNFRWRADFGLEFPVWTFLNLKVNYLRTFESLVIEGQQRKDRFLTFGFTLKNTKY</sequence>
<proteinExistence type="predicted"/>
<feature type="chain" id="PRO_5015701937" description="DUF481 domain-containing protein" evidence="1">
    <location>
        <begin position="18"/>
        <end position="259"/>
    </location>
</feature>
<dbReference type="InterPro" id="IPR007433">
    <property type="entry name" value="DUF481"/>
</dbReference>
<gene>
    <name evidence="2" type="ORF">BST99_00855</name>
</gene>
<dbReference type="RefSeq" id="WP_105000123.1">
    <property type="nucleotide sequence ID" value="NZ_MQVX01000001.1"/>
</dbReference>
<dbReference type="EMBL" id="MQVX01000001">
    <property type="protein sequence ID" value="PQJ14493.1"/>
    <property type="molecule type" value="Genomic_DNA"/>
</dbReference>
<dbReference type="Proteomes" id="UP000239366">
    <property type="component" value="Unassembled WGS sequence"/>
</dbReference>
<keyword evidence="3" id="KW-1185">Reference proteome</keyword>
<evidence type="ECO:0000256" key="1">
    <source>
        <dbReference type="SAM" id="SignalP"/>
    </source>
</evidence>
<feature type="signal peptide" evidence="1">
    <location>
        <begin position="1"/>
        <end position="17"/>
    </location>
</feature>
<accession>A0A2S7T3M0</accession>
<evidence type="ECO:0000313" key="3">
    <source>
        <dbReference type="Proteomes" id="UP000239366"/>
    </source>
</evidence>
<reference evidence="3" key="1">
    <citation type="submission" date="2016-11" db="EMBL/GenBank/DDBJ databases">
        <title>Trade-off between light-utilization and light-protection in marine flavobacteria.</title>
        <authorList>
            <person name="Kumagai Y."/>
            <person name="Yoshizawa S."/>
            <person name="Kogure K."/>
        </authorList>
    </citation>
    <scope>NUCLEOTIDE SEQUENCE [LARGE SCALE GENOMIC DNA]</scope>
    <source>
        <strain evidence="3">SG-18</strain>
    </source>
</reference>
<dbReference type="OrthoDB" id="821377at2"/>
<dbReference type="Pfam" id="PF04338">
    <property type="entry name" value="DUF481"/>
    <property type="match status" value="1"/>
</dbReference>
<evidence type="ECO:0008006" key="4">
    <source>
        <dbReference type="Google" id="ProtNLM"/>
    </source>
</evidence>
<evidence type="ECO:0000313" key="2">
    <source>
        <dbReference type="EMBL" id="PQJ14493.1"/>
    </source>
</evidence>
<organism evidence="2 3">
    <name type="scientific">Aureicoccus marinus</name>
    <dbReference type="NCBI Taxonomy" id="754435"/>
    <lineage>
        <taxon>Bacteria</taxon>
        <taxon>Pseudomonadati</taxon>
        <taxon>Bacteroidota</taxon>
        <taxon>Flavobacteriia</taxon>
        <taxon>Flavobacteriales</taxon>
        <taxon>Flavobacteriaceae</taxon>
        <taxon>Aureicoccus</taxon>
    </lineage>
</organism>
<name>A0A2S7T3M0_9FLAO</name>
<keyword evidence="1" id="KW-0732">Signal</keyword>
<dbReference type="AlphaFoldDB" id="A0A2S7T3M0"/>
<protein>
    <recommendedName>
        <fullName evidence="4">DUF481 domain-containing protein</fullName>
    </recommendedName>
</protein>
<comment type="caution">
    <text evidence="2">The sequence shown here is derived from an EMBL/GenBank/DDBJ whole genome shotgun (WGS) entry which is preliminary data.</text>
</comment>